<reference evidence="3" key="1">
    <citation type="submission" date="2021-01" db="EMBL/GenBank/DDBJ databases">
        <title>Genome public.</title>
        <authorList>
            <person name="Liu C."/>
            <person name="Sun Q."/>
        </authorList>
    </citation>
    <scope>NUCLEOTIDE SEQUENCE</scope>
    <source>
        <strain evidence="3">YIM B02565</strain>
    </source>
</reference>
<dbReference type="InterPro" id="IPR020568">
    <property type="entry name" value="Ribosomal_Su5_D2-typ_SF"/>
</dbReference>
<dbReference type="InterPro" id="IPR003593">
    <property type="entry name" value="AAA+_ATPase"/>
</dbReference>
<comment type="similarity">
    <text evidence="1">Belongs to the Mg-chelatase subunits D/I family. ComM subfamily.</text>
</comment>
<evidence type="ECO:0000313" key="4">
    <source>
        <dbReference type="Proteomes" id="UP000623681"/>
    </source>
</evidence>
<dbReference type="PANTHER" id="PTHR32039">
    <property type="entry name" value="MAGNESIUM-CHELATASE SUBUNIT CHLI"/>
    <property type="match status" value="1"/>
</dbReference>
<keyword evidence="4" id="KW-1185">Reference proteome</keyword>
<dbReference type="Proteomes" id="UP000623681">
    <property type="component" value="Unassembled WGS sequence"/>
</dbReference>
<dbReference type="AlphaFoldDB" id="A0A937FCQ9"/>
<comment type="caution">
    <text evidence="3">The sequence shown here is derived from an EMBL/GenBank/DDBJ whole genome shotgun (WGS) entry which is preliminary data.</text>
</comment>
<evidence type="ECO:0000313" key="3">
    <source>
        <dbReference type="EMBL" id="MBL4930863.1"/>
    </source>
</evidence>
<dbReference type="EMBL" id="JAESWA010000017">
    <property type="protein sequence ID" value="MBL4930863.1"/>
    <property type="molecule type" value="Genomic_DNA"/>
</dbReference>
<dbReference type="PANTHER" id="PTHR32039:SF7">
    <property type="entry name" value="COMPETENCE PROTEIN COMM"/>
    <property type="match status" value="1"/>
</dbReference>
<dbReference type="InterPro" id="IPR014721">
    <property type="entry name" value="Ribsml_uS5_D2-typ_fold_subgr"/>
</dbReference>
<dbReference type="InterPro" id="IPR027417">
    <property type="entry name" value="P-loop_NTPase"/>
</dbReference>
<accession>A0A937FCQ9</accession>
<dbReference type="Gene3D" id="3.40.50.300">
    <property type="entry name" value="P-loop containing nucleotide triphosphate hydrolases"/>
    <property type="match status" value="1"/>
</dbReference>
<dbReference type="SUPFAM" id="SSF52540">
    <property type="entry name" value="P-loop containing nucleoside triphosphate hydrolases"/>
    <property type="match status" value="1"/>
</dbReference>
<name>A0A937FCQ9_9CLOT</name>
<gene>
    <name evidence="3" type="ORF">JK634_03530</name>
</gene>
<protein>
    <submittedName>
        <fullName evidence="3">YifB family Mg chelatase-like AAA ATPase</fullName>
    </submittedName>
</protein>
<evidence type="ECO:0000256" key="1">
    <source>
        <dbReference type="ARBA" id="ARBA00006354"/>
    </source>
</evidence>
<dbReference type="InterPro" id="IPR000523">
    <property type="entry name" value="Mg_chelatse_chII-like_cat_dom"/>
</dbReference>
<proteinExistence type="inferred from homology"/>
<organism evidence="3 4">
    <name type="scientific">Clostridium paridis</name>
    <dbReference type="NCBI Taxonomy" id="2803863"/>
    <lineage>
        <taxon>Bacteria</taxon>
        <taxon>Bacillati</taxon>
        <taxon>Bacillota</taxon>
        <taxon>Clostridia</taxon>
        <taxon>Eubacteriales</taxon>
        <taxon>Clostridiaceae</taxon>
        <taxon>Clostridium</taxon>
    </lineage>
</organism>
<dbReference type="Pfam" id="PF13541">
    <property type="entry name" value="ChlI"/>
    <property type="match status" value="1"/>
</dbReference>
<feature type="domain" description="AAA+ ATPase" evidence="2">
    <location>
        <begin position="209"/>
        <end position="390"/>
    </location>
</feature>
<dbReference type="Pfam" id="PF13335">
    <property type="entry name" value="Mg_chelatase_C"/>
    <property type="match status" value="1"/>
</dbReference>
<evidence type="ECO:0000259" key="2">
    <source>
        <dbReference type="SMART" id="SM00382"/>
    </source>
</evidence>
<dbReference type="SMART" id="SM00382">
    <property type="entry name" value="AAA"/>
    <property type="match status" value="1"/>
</dbReference>
<sequence length="504" mass="56941">MAVIIKSGTVLNLQGILVDVEIEIFKGLPSFTIVGLADQSIKESKERIKAAIINSGFKFPLGKIVINLAPANIKKIGSVLDLPMSIGILLASNQISVENIEKFLIAGELSLGGDIKEIKGLFPILQEGIDKGIDKFIIPEENSYQSNFFYKGDIYLMNNLKNTVNYLIYRDQLPSDRADFKIPPMIRGDLDDIIGQEGVLRSIEISAAGFHNIALYGSPGAGKTLIAKKIQEILPSMSYEEAYEVFKIYSMSENSKELFESLKRPFRSPHHSCTVASLTGGIKGKLGEITLAHNGVLFLDEFLHFKKECIEELREPLENKEINISRLNCNIKLPAKFLLLIAFNPCPCGNYLSLTRNCTCTEGERIRYLNKISKPILDRIDMFTYVPRVEFKALSKNNKKALSKSICEDIKYATEVQNDRYSKCKDKYNGLVTTKELMRNINIEKPALEKLNLLYESLGLTMRGYYKILRLSRTIADLQRDEKLNQNHIFEAINYRKFIGQEVI</sequence>
<dbReference type="Gene3D" id="3.30.230.10">
    <property type="match status" value="1"/>
</dbReference>
<dbReference type="NCBIfam" id="TIGR00368">
    <property type="entry name" value="YifB family Mg chelatase-like AAA ATPase"/>
    <property type="match status" value="1"/>
</dbReference>
<dbReference type="RefSeq" id="WP_202766245.1">
    <property type="nucleotide sequence ID" value="NZ_JAESWA010000017.1"/>
</dbReference>
<dbReference type="InterPro" id="IPR025158">
    <property type="entry name" value="Mg_chelat-rel_C"/>
</dbReference>
<dbReference type="SUPFAM" id="SSF54211">
    <property type="entry name" value="Ribosomal protein S5 domain 2-like"/>
    <property type="match status" value="1"/>
</dbReference>
<dbReference type="GO" id="GO:0005524">
    <property type="term" value="F:ATP binding"/>
    <property type="evidence" value="ECO:0007669"/>
    <property type="project" value="InterPro"/>
</dbReference>
<dbReference type="InterPro" id="IPR004482">
    <property type="entry name" value="Mg_chelat-rel"/>
</dbReference>
<dbReference type="Pfam" id="PF01078">
    <property type="entry name" value="Mg_chelatase"/>
    <property type="match status" value="1"/>
</dbReference>
<dbReference type="InterPro" id="IPR045006">
    <property type="entry name" value="CHLI-like"/>
</dbReference>